<sequence>MRPTTEPRGLPRGFSFSMGPMRLPKTPLDLLDLDLPRGEPWGYAFAQSLLKAPWAWRALRPTPGLLQLIRQDLEVLSLELEGRRREYPLADLGERPPHPAEEGALAALLTRDPEALARVLQAHGPYPFALYRAFRFGEEIQPLPHPRLPQEDELVGYQAQLEALRENARRFLSGKPALHTLLYGARGTGKSTAAKSLLHLPGARMVEVEPKALPRLEALLERLGLLPHRFFLFLDDLSLDPEGEAFHHLKALLEGSLEGPPENVLLVATSNRRHLVRHLGENPLPGEGPTAWDALQDALALSERFGLVLTFPPFDKALYLQAVVHHLGRSLTPKEEAEALRFALQKGFSGRVARQFALSQLGTTP</sequence>
<comment type="caution">
    <text evidence="1">The sequence shown here is derived from an EMBL/GenBank/DDBJ whole genome shotgun (WGS) entry which is preliminary data.</text>
</comment>
<dbReference type="Proteomes" id="UP000288347">
    <property type="component" value="Unassembled WGS sequence"/>
</dbReference>
<dbReference type="InterPro" id="IPR027417">
    <property type="entry name" value="P-loop_NTPase"/>
</dbReference>
<dbReference type="Pfam" id="PF05673">
    <property type="entry name" value="DUF815"/>
    <property type="match status" value="1"/>
</dbReference>
<name>A0A430UIM0_THESC</name>
<dbReference type="EMBL" id="PEMH01000074">
    <property type="protein sequence ID" value="RTI02033.1"/>
    <property type="molecule type" value="Genomic_DNA"/>
</dbReference>
<dbReference type="CDD" id="cd00009">
    <property type="entry name" value="AAA"/>
    <property type="match status" value="1"/>
</dbReference>
<proteinExistence type="predicted"/>
<protein>
    <submittedName>
        <fullName evidence="1">AAA+ family ATPase</fullName>
    </submittedName>
</protein>
<dbReference type="AlphaFoldDB" id="A0A430UIM0"/>
<dbReference type="Gene3D" id="3.40.50.300">
    <property type="entry name" value="P-loop containing nucleotide triphosphate hydrolases"/>
    <property type="match status" value="1"/>
</dbReference>
<dbReference type="SUPFAM" id="SSF52540">
    <property type="entry name" value="P-loop containing nucleoside triphosphate hydrolases"/>
    <property type="match status" value="1"/>
</dbReference>
<gene>
    <name evidence="1" type="ORF">CSW29_03170</name>
</gene>
<reference evidence="1 2" key="1">
    <citation type="journal article" date="2019" name="Extremophiles">
        <title>Biogeography of thermophiles and predominance of Thermus scotoductus in domestic water heaters.</title>
        <authorList>
            <person name="Wilpiszeski R.L."/>
            <person name="Zhang Z."/>
            <person name="House C.H."/>
        </authorList>
    </citation>
    <scope>NUCLEOTIDE SEQUENCE [LARGE SCALE GENOMIC DNA]</scope>
    <source>
        <strain evidence="1 2">16_S16</strain>
    </source>
</reference>
<organism evidence="1 2">
    <name type="scientific">Thermus scotoductus</name>
    <dbReference type="NCBI Taxonomy" id="37636"/>
    <lineage>
        <taxon>Bacteria</taxon>
        <taxon>Thermotogati</taxon>
        <taxon>Deinococcota</taxon>
        <taxon>Deinococci</taxon>
        <taxon>Thermales</taxon>
        <taxon>Thermaceae</taxon>
        <taxon>Thermus</taxon>
    </lineage>
</organism>
<dbReference type="PANTHER" id="PTHR42935:SF1">
    <property type="entry name" value="SLR0930 PROTEIN"/>
    <property type="match status" value="1"/>
</dbReference>
<accession>A0A430UIM0</accession>
<dbReference type="InterPro" id="IPR008533">
    <property type="entry name" value="DUF815"/>
</dbReference>
<dbReference type="PANTHER" id="PTHR42935">
    <property type="entry name" value="SLR0930 PROTEIN"/>
    <property type="match status" value="1"/>
</dbReference>
<evidence type="ECO:0000313" key="2">
    <source>
        <dbReference type="Proteomes" id="UP000288347"/>
    </source>
</evidence>
<evidence type="ECO:0000313" key="1">
    <source>
        <dbReference type="EMBL" id="RTI02033.1"/>
    </source>
</evidence>